<evidence type="ECO:0000259" key="6">
    <source>
        <dbReference type="Pfam" id="PF03081"/>
    </source>
</evidence>
<feature type="compositionally biased region" description="Polar residues" evidence="5">
    <location>
        <begin position="1"/>
        <end position="16"/>
    </location>
</feature>
<dbReference type="GO" id="GO:0000145">
    <property type="term" value="C:exocyst"/>
    <property type="evidence" value="ECO:0007669"/>
    <property type="project" value="InterPro"/>
</dbReference>
<dbReference type="GO" id="GO:0005935">
    <property type="term" value="C:cellular bud neck"/>
    <property type="evidence" value="ECO:0007669"/>
    <property type="project" value="UniProtKB-SubCell"/>
</dbReference>
<protein>
    <recommendedName>
        <fullName evidence="4">Exocyst complex protein EXO70</fullName>
    </recommendedName>
</protein>
<dbReference type="GO" id="GO:0005546">
    <property type="term" value="F:phosphatidylinositol-4,5-bisphosphate binding"/>
    <property type="evidence" value="ECO:0007669"/>
    <property type="project" value="InterPro"/>
</dbReference>
<reference evidence="7" key="1">
    <citation type="submission" date="2022-07" db="EMBL/GenBank/DDBJ databases">
        <title>Draft genome sequence of Zalerion maritima ATCC 34329, a (micro)plastics degrading marine fungus.</title>
        <authorList>
            <person name="Paco A."/>
            <person name="Goncalves M.F.M."/>
            <person name="Rocha-Santos T.A.P."/>
            <person name="Alves A."/>
        </authorList>
    </citation>
    <scope>NUCLEOTIDE SEQUENCE</scope>
    <source>
        <strain evidence="7">ATCC 34329</strain>
    </source>
</reference>
<gene>
    <name evidence="7" type="ORF">MKZ38_004941</name>
</gene>
<proteinExistence type="inferred from homology"/>
<evidence type="ECO:0000256" key="4">
    <source>
        <dbReference type="RuleBase" id="RU365026"/>
    </source>
</evidence>
<dbReference type="GO" id="GO:0015031">
    <property type="term" value="P:protein transport"/>
    <property type="evidence" value="ECO:0007669"/>
    <property type="project" value="UniProtKB-KW"/>
</dbReference>
<dbReference type="InterPro" id="IPR016159">
    <property type="entry name" value="Cullin_repeat-like_dom_sf"/>
</dbReference>
<evidence type="ECO:0000256" key="3">
    <source>
        <dbReference type="ARBA" id="ARBA00022483"/>
    </source>
</evidence>
<evidence type="ECO:0000256" key="2">
    <source>
        <dbReference type="ARBA" id="ARBA00022448"/>
    </source>
</evidence>
<evidence type="ECO:0000313" key="7">
    <source>
        <dbReference type="EMBL" id="KAJ2897173.1"/>
    </source>
</evidence>
<dbReference type="InterPro" id="IPR046364">
    <property type="entry name" value="Exo70_C"/>
</dbReference>
<dbReference type="InterPro" id="IPR004140">
    <property type="entry name" value="Exo70"/>
</dbReference>
<evidence type="ECO:0000256" key="5">
    <source>
        <dbReference type="SAM" id="MobiDB-lite"/>
    </source>
</evidence>
<keyword evidence="3 4" id="KW-0268">Exocytosis</keyword>
<comment type="function">
    <text evidence="4">Involved in the secretory pathway as part of the exocyst complex which tethers secretory vesicles to the sites of exocytosis. Also plays a role in the assembly of the exocyst.</text>
</comment>
<comment type="similarity">
    <text evidence="1 4">Belongs to the EXO70 family.</text>
</comment>
<feature type="compositionally biased region" description="Low complexity" evidence="5">
    <location>
        <begin position="17"/>
        <end position="32"/>
    </location>
</feature>
<dbReference type="PANTHER" id="PTHR12542:SF41">
    <property type="entry name" value="EXOCYST COMPLEX COMPONENT 7"/>
    <property type="match status" value="1"/>
</dbReference>
<evidence type="ECO:0000313" key="8">
    <source>
        <dbReference type="Proteomes" id="UP001201980"/>
    </source>
</evidence>
<feature type="domain" description="Exocyst complex subunit Exo70 C-terminal" evidence="6">
    <location>
        <begin position="293"/>
        <end position="677"/>
    </location>
</feature>
<name>A0AAD5WPA2_9PEZI</name>
<dbReference type="AlphaFoldDB" id="A0AAD5WPA2"/>
<comment type="caution">
    <text evidence="7">The sequence shown here is derived from an EMBL/GenBank/DDBJ whole genome shotgun (WGS) entry which is preliminary data.</text>
</comment>
<keyword evidence="4" id="KW-0653">Protein transport</keyword>
<sequence>MISPTALSFSTQPEWSQQQHQQQHQQQQQQQHNYLQSPTRFMAVGLTSNPRAAADEEARAEVDVLNSRLEKTSQLTKKIRASLSRLEATGKSVGDVIGPLNGETKKLQVLSNNLDAVITATERLRQPADTKDNEEVIVRQGPDKVGIKTYIDCLKRIDKALTDMRASNIRANQQTIADHQRLVKTGINQLESHFDKLLRGETPRSIEPLHFITKGKPFPQLSSDKINRLGFVNNSLSQLLLRDDASGPQETALAKVYTEIRGPYMSSTLVNLAMASVNTAKKKNHDSMYKPGTNGIGTYIQAIEGLFLTEYENIVKVFRRDDWGNLFQGTTQTSMAELARTLRELNAHIKAHLSTDCYLAYEITEIVTSFSEAIEKRTGELKAPLATALKPIRDTAKTSLGELLDDTKRRVTNLQALPPDGAPVPIVSETMQRLQTMVEFIRPLSGIMISLGDGGWKTRAPSRERGDMIPSLAGFDVSADGSELFAQYCVDTIDSLLVTLDQKARVVLQKGGKSVIGVFLANSITIVERMIQESALADLMVRRMAFLDQWRKKAKTLYTESCKDVSMHLFDVIHTSRATRPTSGGGFVDSASILKGLSSKDKEKIKDKFVAFNAGFDDLISRHRSYSMEREVKQMFAKDIQQMLEPLYNRFWDRYHEVDKGKGKYVKYDKAAISSVFMSLY</sequence>
<keyword evidence="2 4" id="KW-0813">Transport</keyword>
<dbReference type="GO" id="GO:0006887">
    <property type="term" value="P:exocytosis"/>
    <property type="evidence" value="ECO:0007669"/>
    <property type="project" value="UniProtKB-KW"/>
</dbReference>
<keyword evidence="8" id="KW-1185">Reference proteome</keyword>
<evidence type="ECO:0000256" key="1">
    <source>
        <dbReference type="ARBA" id="ARBA00006756"/>
    </source>
</evidence>
<dbReference type="PANTHER" id="PTHR12542">
    <property type="entry name" value="EXOCYST COMPLEX PROTEIN EXO70"/>
    <property type="match status" value="1"/>
</dbReference>
<dbReference type="Proteomes" id="UP001201980">
    <property type="component" value="Unassembled WGS sequence"/>
</dbReference>
<dbReference type="Pfam" id="PF20669">
    <property type="entry name" value="Exo70_N"/>
    <property type="match status" value="1"/>
</dbReference>
<accession>A0AAD5WPA2</accession>
<feature type="region of interest" description="Disordered" evidence="5">
    <location>
        <begin position="1"/>
        <end position="33"/>
    </location>
</feature>
<dbReference type="EMBL" id="JAKWBI020000290">
    <property type="protein sequence ID" value="KAJ2897173.1"/>
    <property type="molecule type" value="Genomic_DNA"/>
</dbReference>
<comment type="subcellular location">
    <subcellularLocation>
        <location evidence="4">Bud</location>
    </subcellularLocation>
    <subcellularLocation>
        <location evidence="4">Bud neck</location>
    </subcellularLocation>
</comment>
<dbReference type="Pfam" id="PF03081">
    <property type="entry name" value="Exo70_C"/>
    <property type="match status" value="1"/>
</dbReference>
<dbReference type="Gene3D" id="1.20.1280.170">
    <property type="entry name" value="Exocyst complex component Exo70"/>
    <property type="match status" value="1"/>
</dbReference>
<organism evidence="7 8">
    <name type="scientific">Zalerion maritima</name>
    <dbReference type="NCBI Taxonomy" id="339359"/>
    <lineage>
        <taxon>Eukaryota</taxon>
        <taxon>Fungi</taxon>
        <taxon>Dikarya</taxon>
        <taxon>Ascomycota</taxon>
        <taxon>Pezizomycotina</taxon>
        <taxon>Sordariomycetes</taxon>
        <taxon>Lulworthiomycetidae</taxon>
        <taxon>Lulworthiales</taxon>
        <taxon>Lulworthiaceae</taxon>
        <taxon>Zalerion</taxon>
    </lineage>
</organism>
<dbReference type="SUPFAM" id="SSF74788">
    <property type="entry name" value="Cullin repeat-like"/>
    <property type="match status" value="1"/>
</dbReference>